<dbReference type="Pfam" id="PF00392">
    <property type="entry name" value="GntR"/>
    <property type="match status" value="1"/>
</dbReference>
<evidence type="ECO:0000256" key="3">
    <source>
        <dbReference type="ARBA" id="ARBA00023163"/>
    </source>
</evidence>
<dbReference type="InterPro" id="IPR036388">
    <property type="entry name" value="WH-like_DNA-bd_sf"/>
</dbReference>
<dbReference type="RefSeq" id="WP_101173571.1">
    <property type="nucleotide sequence ID" value="NZ_JAKRKB010000003.1"/>
</dbReference>
<keyword evidence="1" id="KW-0805">Transcription regulation</keyword>
<dbReference type="InterPro" id="IPR036390">
    <property type="entry name" value="WH_DNA-bd_sf"/>
</dbReference>
<dbReference type="Gene3D" id="1.10.10.10">
    <property type="entry name" value="Winged helix-like DNA-binding domain superfamily/Winged helix DNA-binding domain"/>
    <property type="match status" value="1"/>
</dbReference>
<evidence type="ECO:0000313" key="6">
    <source>
        <dbReference type="Proteomes" id="UP000233249"/>
    </source>
</evidence>
<dbReference type="PROSITE" id="PS50949">
    <property type="entry name" value="HTH_GNTR"/>
    <property type="match status" value="1"/>
</dbReference>
<evidence type="ECO:0000259" key="4">
    <source>
        <dbReference type="PROSITE" id="PS50949"/>
    </source>
</evidence>
<organism evidence="5 6">
    <name type="scientific">Corynebacterium mastitidis</name>
    <dbReference type="NCBI Taxonomy" id="161890"/>
    <lineage>
        <taxon>Bacteria</taxon>
        <taxon>Bacillati</taxon>
        <taxon>Actinomycetota</taxon>
        <taxon>Actinomycetes</taxon>
        <taxon>Mycobacteriales</taxon>
        <taxon>Corynebacteriaceae</taxon>
        <taxon>Corynebacterium</taxon>
    </lineage>
</organism>
<proteinExistence type="predicted"/>
<dbReference type="PANTHER" id="PTHR38445:SF10">
    <property type="entry name" value="GNTR-FAMILY TRANSCRIPTIONAL REGULATOR"/>
    <property type="match status" value="1"/>
</dbReference>
<dbReference type="OrthoDB" id="162505at2"/>
<evidence type="ECO:0000313" key="5">
    <source>
        <dbReference type="EMBL" id="PKF68712.1"/>
    </source>
</evidence>
<dbReference type="InterPro" id="IPR000524">
    <property type="entry name" value="Tscrpt_reg_HTH_GntR"/>
</dbReference>
<evidence type="ECO:0000256" key="2">
    <source>
        <dbReference type="ARBA" id="ARBA00023125"/>
    </source>
</evidence>
<name>A0A2N0X7M9_9CORY</name>
<reference evidence="5 6" key="1">
    <citation type="submission" date="2017-12" db="EMBL/GenBank/DDBJ databases">
        <title>Corynebacterium mastitidis 16-1433 Genome.</title>
        <authorList>
            <person name="Gulvik C.A."/>
        </authorList>
    </citation>
    <scope>NUCLEOTIDE SEQUENCE [LARGE SCALE GENOMIC DNA]</scope>
    <source>
        <strain evidence="5 6">16-1433</strain>
    </source>
</reference>
<dbReference type="SUPFAM" id="SSF46785">
    <property type="entry name" value="Winged helix' DNA-binding domain"/>
    <property type="match status" value="1"/>
</dbReference>
<feature type="domain" description="HTH gntR-type" evidence="4">
    <location>
        <begin position="6"/>
        <end position="74"/>
    </location>
</feature>
<keyword evidence="2" id="KW-0238">DNA-binding</keyword>
<dbReference type="GO" id="GO:0003677">
    <property type="term" value="F:DNA binding"/>
    <property type="evidence" value="ECO:0007669"/>
    <property type="project" value="UniProtKB-KW"/>
</dbReference>
<dbReference type="AlphaFoldDB" id="A0A2N0X7M9"/>
<sequence>MNTDPRPIYQRIAEELREHIASGALPEGERAPSTNELSTFHSVNPTTAAKALTSLHQEGLVEKRRGLGMFVTPGARERILDQRRARLARDYILPLLREAASLGLSAEELRAAIEKERNNHELD</sequence>
<gene>
    <name evidence="5" type="ORF">CXB45_05610</name>
</gene>
<dbReference type="Proteomes" id="UP000233249">
    <property type="component" value="Unassembled WGS sequence"/>
</dbReference>
<dbReference type="GO" id="GO:0003700">
    <property type="term" value="F:DNA-binding transcription factor activity"/>
    <property type="evidence" value="ECO:0007669"/>
    <property type="project" value="InterPro"/>
</dbReference>
<accession>A0A2N0X7M9</accession>
<comment type="caution">
    <text evidence="5">The sequence shown here is derived from an EMBL/GenBank/DDBJ whole genome shotgun (WGS) entry which is preliminary data.</text>
</comment>
<dbReference type="EMBL" id="PJAF01000013">
    <property type="protein sequence ID" value="PKF68712.1"/>
    <property type="molecule type" value="Genomic_DNA"/>
</dbReference>
<evidence type="ECO:0000256" key="1">
    <source>
        <dbReference type="ARBA" id="ARBA00023015"/>
    </source>
</evidence>
<dbReference type="STRING" id="1121365.GCA_000375365_01197"/>
<protein>
    <submittedName>
        <fullName evidence="5">GntR family transcriptional regulator</fullName>
    </submittedName>
</protein>
<dbReference type="PANTHER" id="PTHR38445">
    <property type="entry name" value="HTH-TYPE TRANSCRIPTIONAL REPRESSOR YTRA"/>
    <property type="match status" value="1"/>
</dbReference>
<dbReference type="SMART" id="SM00345">
    <property type="entry name" value="HTH_GNTR"/>
    <property type="match status" value="1"/>
</dbReference>
<keyword evidence="3" id="KW-0804">Transcription</keyword>
<dbReference type="CDD" id="cd07377">
    <property type="entry name" value="WHTH_GntR"/>
    <property type="match status" value="1"/>
</dbReference>